<dbReference type="RefSeq" id="WP_190893188.1">
    <property type="nucleotide sequence ID" value="NZ_JACWZY010000062.1"/>
</dbReference>
<comment type="caution">
    <text evidence="1">The sequence shown here is derived from an EMBL/GenBank/DDBJ whole genome shotgun (WGS) entry which is preliminary data.</text>
</comment>
<dbReference type="EMBL" id="JACWZY010000062">
    <property type="protein sequence ID" value="MBD2705595.1"/>
    <property type="molecule type" value="Genomic_DNA"/>
</dbReference>
<proteinExistence type="predicted"/>
<sequence>MSRKNNKYGKPIVSVPLDPRATGSFVHVSTMSKDGTVNPKVVRGDDMMMFIKQPNN</sequence>
<dbReference type="Proteomes" id="UP000598820">
    <property type="component" value="Unassembled WGS sequence"/>
</dbReference>
<keyword evidence="2" id="KW-1185">Reference proteome</keyword>
<protein>
    <submittedName>
        <fullName evidence="1">Uncharacterized protein</fullName>
    </submittedName>
</protein>
<name>A0A927GB12_9BACT</name>
<gene>
    <name evidence="1" type="ORF">IC229_33615</name>
</gene>
<reference evidence="1" key="1">
    <citation type="submission" date="2020-09" db="EMBL/GenBank/DDBJ databases">
        <authorList>
            <person name="Kim M.K."/>
        </authorList>
    </citation>
    <scope>NUCLEOTIDE SEQUENCE</scope>
    <source>
        <strain evidence="1">BT702</strain>
    </source>
</reference>
<evidence type="ECO:0000313" key="2">
    <source>
        <dbReference type="Proteomes" id="UP000598820"/>
    </source>
</evidence>
<dbReference type="AlphaFoldDB" id="A0A927GB12"/>
<accession>A0A927GB12</accession>
<evidence type="ECO:0000313" key="1">
    <source>
        <dbReference type="EMBL" id="MBD2705595.1"/>
    </source>
</evidence>
<organism evidence="1 2">
    <name type="scientific">Spirosoma profusum</name>
    <dbReference type="NCBI Taxonomy" id="2771354"/>
    <lineage>
        <taxon>Bacteria</taxon>
        <taxon>Pseudomonadati</taxon>
        <taxon>Bacteroidota</taxon>
        <taxon>Cytophagia</taxon>
        <taxon>Cytophagales</taxon>
        <taxon>Cytophagaceae</taxon>
        <taxon>Spirosoma</taxon>
    </lineage>
</organism>